<dbReference type="InterPro" id="IPR003583">
    <property type="entry name" value="Hlx-hairpin-Hlx_DNA-bd_motif"/>
</dbReference>
<dbReference type="AlphaFoldDB" id="A0A9X2FR15"/>
<dbReference type="GO" id="GO:0000400">
    <property type="term" value="F:four-way junction DNA binding"/>
    <property type="evidence" value="ECO:0007669"/>
    <property type="project" value="UniProtKB-UniRule"/>
</dbReference>
<dbReference type="RefSeq" id="WP_253334796.1">
    <property type="nucleotide sequence ID" value="NZ_JAMYXC010000279.1"/>
</dbReference>
<keyword evidence="5 6" id="KW-0234">DNA repair</keyword>
<dbReference type="GO" id="GO:0006281">
    <property type="term" value="P:DNA repair"/>
    <property type="evidence" value="ECO:0007669"/>
    <property type="project" value="UniProtKB-UniRule"/>
</dbReference>
<dbReference type="Gene3D" id="2.40.50.140">
    <property type="entry name" value="Nucleic acid-binding proteins"/>
    <property type="match status" value="1"/>
</dbReference>
<dbReference type="GO" id="GO:0005524">
    <property type="term" value="F:ATP binding"/>
    <property type="evidence" value="ECO:0007669"/>
    <property type="project" value="InterPro"/>
</dbReference>
<keyword evidence="3 6" id="KW-0238">DNA-binding</keyword>
<evidence type="ECO:0000256" key="3">
    <source>
        <dbReference type="ARBA" id="ARBA00023125"/>
    </source>
</evidence>
<dbReference type="Proteomes" id="UP001139477">
    <property type="component" value="Unassembled WGS sequence"/>
</dbReference>
<comment type="subcellular location">
    <subcellularLocation>
        <location evidence="6">Cytoplasm</location>
    </subcellularLocation>
</comment>
<dbReference type="Pfam" id="PF14520">
    <property type="entry name" value="HHH_5"/>
    <property type="match status" value="1"/>
</dbReference>
<protein>
    <recommendedName>
        <fullName evidence="6">Holliday junction branch migration complex subunit RuvA</fullName>
    </recommendedName>
</protein>
<keyword evidence="4 6" id="KW-0233">DNA recombination</keyword>
<dbReference type="Pfam" id="PF07499">
    <property type="entry name" value="RuvA_C"/>
    <property type="match status" value="1"/>
</dbReference>
<dbReference type="InterPro" id="IPR010994">
    <property type="entry name" value="RuvA_2-like"/>
</dbReference>
<comment type="subunit">
    <text evidence="6">Homotetramer. Forms an RuvA(8)-RuvB(12)-Holliday junction (HJ) complex. HJ DNA is sandwiched between 2 RuvA tetramers; dsDNA enters through RuvA and exits via RuvB. An RuvB hexamer assembles on each DNA strand where it exits the tetramer. Each RuvB hexamer is contacted by two RuvA subunits (via domain III) on 2 adjacent RuvB subunits; this complex drives branch migration. In the full resolvosome a probable DNA-RuvA(4)-RuvB(12)-RuvC(2) complex forms which resolves the HJ.</text>
</comment>
<dbReference type="SUPFAM" id="SSF46929">
    <property type="entry name" value="DNA helicase RuvA subunit, C-terminal domain"/>
    <property type="match status" value="1"/>
</dbReference>
<organism evidence="9 10">
    <name type="scientific">Limimaricola litoreus</name>
    <dbReference type="NCBI Taxonomy" id="2955316"/>
    <lineage>
        <taxon>Bacteria</taxon>
        <taxon>Pseudomonadati</taxon>
        <taxon>Pseudomonadota</taxon>
        <taxon>Alphaproteobacteria</taxon>
        <taxon>Rhodobacterales</taxon>
        <taxon>Paracoccaceae</taxon>
        <taxon>Limimaricola</taxon>
    </lineage>
</organism>
<feature type="region of interest" description="Disordered" evidence="7">
    <location>
        <begin position="158"/>
        <end position="177"/>
    </location>
</feature>
<dbReference type="GO" id="GO:0009379">
    <property type="term" value="C:Holliday junction helicase complex"/>
    <property type="evidence" value="ECO:0007669"/>
    <property type="project" value="InterPro"/>
</dbReference>
<dbReference type="InterPro" id="IPR000085">
    <property type="entry name" value="RuvA"/>
</dbReference>
<dbReference type="InterPro" id="IPR012340">
    <property type="entry name" value="NA-bd_OB-fold"/>
</dbReference>
<dbReference type="SMART" id="SM00278">
    <property type="entry name" value="HhH1"/>
    <property type="match status" value="2"/>
</dbReference>
<evidence type="ECO:0000256" key="2">
    <source>
        <dbReference type="ARBA" id="ARBA00022763"/>
    </source>
</evidence>
<feature type="domain" description="Helix-hairpin-helix DNA-binding motif class 1" evidence="8">
    <location>
        <begin position="108"/>
        <end position="127"/>
    </location>
</feature>
<feature type="region of interest" description="Domain I" evidence="6">
    <location>
        <begin position="1"/>
        <end position="64"/>
    </location>
</feature>
<dbReference type="GO" id="GO:0006310">
    <property type="term" value="P:DNA recombination"/>
    <property type="evidence" value="ECO:0007669"/>
    <property type="project" value="UniProtKB-UniRule"/>
</dbReference>
<comment type="caution">
    <text evidence="9">The sequence shown here is derived from an EMBL/GenBank/DDBJ whole genome shotgun (WGS) entry which is preliminary data.</text>
</comment>
<dbReference type="NCBIfam" id="TIGR00084">
    <property type="entry name" value="ruvA"/>
    <property type="match status" value="1"/>
</dbReference>
<comment type="domain">
    <text evidence="6">Has three domains with a flexible linker between the domains II and III and assumes an 'L' shape. Domain III is highly mobile and contacts RuvB.</text>
</comment>
<dbReference type="InterPro" id="IPR011114">
    <property type="entry name" value="RuvA_C"/>
</dbReference>
<evidence type="ECO:0000259" key="8">
    <source>
        <dbReference type="SMART" id="SM00278"/>
    </source>
</evidence>
<dbReference type="GO" id="GO:0009378">
    <property type="term" value="F:four-way junction helicase activity"/>
    <property type="evidence" value="ECO:0007669"/>
    <property type="project" value="InterPro"/>
</dbReference>
<evidence type="ECO:0000256" key="5">
    <source>
        <dbReference type="ARBA" id="ARBA00023204"/>
    </source>
</evidence>
<feature type="region of interest" description="Domain III" evidence="6">
    <location>
        <begin position="177"/>
        <end position="229"/>
    </location>
</feature>
<evidence type="ECO:0000313" key="10">
    <source>
        <dbReference type="Proteomes" id="UP001139477"/>
    </source>
</evidence>
<evidence type="ECO:0000256" key="6">
    <source>
        <dbReference type="HAMAP-Rule" id="MF_00031"/>
    </source>
</evidence>
<comment type="function">
    <text evidence="6">The RuvA-RuvB-RuvC complex processes Holliday junction (HJ) DNA during genetic recombination and DNA repair, while the RuvA-RuvB complex plays an important role in the rescue of blocked DNA replication forks via replication fork reversal (RFR). RuvA specifically binds to HJ cruciform DNA, conferring on it an open structure. The RuvB hexamer acts as an ATP-dependent pump, pulling dsDNA into and through the RuvAB complex. HJ branch migration allows RuvC to scan DNA until it finds its consensus sequence, where it cleaves and resolves the cruciform DNA.</text>
</comment>
<dbReference type="SUPFAM" id="SSF47781">
    <property type="entry name" value="RuvA domain 2-like"/>
    <property type="match status" value="1"/>
</dbReference>
<dbReference type="Pfam" id="PF01330">
    <property type="entry name" value="RuvA_N"/>
    <property type="match status" value="1"/>
</dbReference>
<evidence type="ECO:0000256" key="1">
    <source>
        <dbReference type="ARBA" id="ARBA00022490"/>
    </source>
</evidence>
<reference evidence="9" key="1">
    <citation type="submission" date="2022-06" db="EMBL/GenBank/DDBJ databases">
        <title>Limimaricola sediminis sp. nov., isolated from an intertidal sediment.</title>
        <authorList>
            <person name="Shao X."/>
        </authorList>
    </citation>
    <scope>NUCLEOTIDE SEQUENCE</scope>
    <source>
        <strain evidence="9">ASW11-118</strain>
    </source>
</reference>
<dbReference type="EMBL" id="JAMYXC010000279">
    <property type="protein sequence ID" value="MCP1170272.1"/>
    <property type="molecule type" value="Genomic_DNA"/>
</dbReference>
<dbReference type="GO" id="GO:0048476">
    <property type="term" value="C:Holliday junction resolvase complex"/>
    <property type="evidence" value="ECO:0007669"/>
    <property type="project" value="UniProtKB-UniRule"/>
</dbReference>
<accession>A0A9X2FR15</accession>
<sequence>MIGRIAGRLEYRAADHVLIDVRGVGYVVYVSDRVLAQLPGPGEAVALYTELLVREDILQLFGFPTLVEKEWHRLLLTVQGIGAKASLAILGALGADGLSRAIAISDWSAVARAKGVGPKTAQRVVNELKDKAPSIMAMGEQPAAMPGLEADAVIDDAPAETPKPRRKPAPKKDEGNAAAQAEALSALGNLGYGLSEAAAAVAETAHETPEADTAMLIRAALRKLAPKER</sequence>
<evidence type="ECO:0000256" key="4">
    <source>
        <dbReference type="ARBA" id="ARBA00023172"/>
    </source>
</evidence>
<evidence type="ECO:0000256" key="7">
    <source>
        <dbReference type="SAM" id="MobiDB-lite"/>
    </source>
</evidence>
<gene>
    <name evidence="6 9" type="primary">ruvA</name>
    <name evidence="9" type="ORF">NHG85_17340</name>
</gene>
<feature type="domain" description="Helix-hairpin-helix DNA-binding motif class 1" evidence="8">
    <location>
        <begin position="73"/>
        <end position="92"/>
    </location>
</feature>
<dbReference type="InterPro" id="IPR013849">
    <property type="entry name" value="DNA_helicase_Holl-junc_RuvA_I"/>
</dbReference>
<dbReference type="HAMAP" id="MF_00031">
    <property type="entry name" value="DNA_HJ_migration_RuvA"/>
    <property type="match status" value="1"/>
</dbReference>
<comment type="similarity">
    <text evidence="6">Belongs to the RuvA family.</text>
</comment>
<comment type="caution">
    <text evidence="6">Lacks conserved residue(s) required for the propagation of feature annotation.</text>
</comment>
<name>A0A9X2FR15_9RHOB</name>
<keyword evidence="1 6" id="KW-0963">Cytoplasm</keyword>
<dbReference type="GO" id="GO:0005737">
    <property type="term" value="C:cytoplasm"/>
    <property type="evidence" value="ECO:0007669"/>
    <property type="project" value="UniProtKB-SubCell"/>
</dbReference>
<dbReference type="InterPro" id="IPR036267">
    <property type="entry name" value="RuvA_C_sf"/>
</dbReference>
<keyword evidence="2 6" id="KW-0227">DNA damage</keyword>
<evidence type="ECO:0000313" key="9">
    <source>
        <dbReference type="EMBL" id="MCP1170272.1"/>
    </source>
</evidence>
<dbReference type="Gene3D" id="1.10.150.20">
    <property type="entry name" value="5' to 3' exonuclease, C-terminal subdomain"/>
    <property type="match status" value="1"/>
</dbReference>
<keyword evidence="10" id="KW-1185">Reference proteome</keyword>
<dbReference type="Gene3D" id="1.10.8.10">
    <property type="entry name" value="DNA helicase RuvA subunit, C-terminal domain"/>
    <property type="match status" value="1"/>
</dbReference>
<dbReference type="SUPFAM" id="SSF50249">
    <property type="entry name" value="Nucleic acid-binding proteins"/>
    <property type="match status" value="1"/>
</dbReference>
<proteinExistence type="inferred from homology"/>